<evidence type="ECO:0000256" key="2">
    <source>
        <dbReference type="SAM" id="MobiDB-lite"/>
    </source>
</evidence>
<reference evidence="5" key="3">
    <citation type="submission" date="2020-10" db="UniProtKB">
        <authorList>
            <consortium name="WormBaseParasite"/>
        </authorList>
    </citation>
    <scope>IDENTIFICATION</scope>
</reference>
<reference evidence="3" key="2">
    <citation type="submission" date="2014-06" db="EMBL/GenBank/DDBJ databases">
        <authorList>
            <person name="Aslett M."/>
        </authorList>
    </citation>
    <scope>NUCLEOTIDE SEQUENCE</scope>
</reference>
<organism evidence="3">
    <name type="scientific">Echinococcus granulosus</name>
    <name type="common">Hydatid tapeworm</name>
    <dbReference type="NCBI Taxonomy" id="6210"/>
    <lineage>
        <taxon>Eukaryota</taxon>
        <taxon>Metazoa</taxon>
        <taxon>Spiralia</taxon>
        <taxon>Lophotrochozoa</taxon>
        <taxon>Platyhelminthes</taxon>
        <taxon>Cestoda</taxon>
        <taxon>Eucestoda</taxon>
        <taxon>Cyclophyllidea</taxon>
        <taxon>Taeniidae</taxon>
        <taxon>Echinococcus</taxon>
        <taxon>Echinococcus granulosus group</taxon>
    </lineage>
</organism>
<evidence type="ECO:0000313" key="3">
    <source>
        <dbReference type="EMBL" id="CDS18137.1"/>
    </source>
</evidence>
<accession>A0A068WDG5</accession>
<evidence type="ECO:0000256" key="1">
    <source>
        <dbReference type="SAM" id="Coils"/>
    </source>
</evidence>
<dbReference type="AlphaFoldDB" id="A0A068WDG5"/>
<dbReference type="Proteomes" id="UP000492820">
    <property type="component" value="Unassembled WGS sequence"/>
</dbReference>
<proteinExistence type="predicted"/>
<dbReference type="EMBL" id="LK028578">
    <property type="protein sequence ID" value="CDS18137.1"/>
    <property type="molecule type" value="Genomic_DNA"/>
</dbReference>
<dbReference type="WBParaSite" id="EgrG_000588800">
    <property type="protein sequence ID" value="EgrG_000588800"/>
    <property type="gene ID" value="EgrG_000588800"/>
</dbReference>
<name>A0A068WDG5_ECHGR</name>
<feature type="region of interest" description="Disordered" evidence="2">
    <location>
        <begin position="72"/>
        <end position="97"/>
    </location>
</feature>
<feature type="compositionally biased region" description="Low complexity" evidence="2">
    <location>
        <begin position="74"/>
        <end position="87"/>
    </location>
</feature>
<feature type="region of interest" description="Disordered" evidence="2">
    <location>
        <begin position="324"/>
        <end position="358"/>
    </location>
</feature>
<feature type="coiled-coil region" evidence="1">
    <location>
        <begin position="250"/>
        <end position="309"/>
    </location>
</feature>
<keyword evidence="1" id="KW-0175">Coiled coil</keyword>
<gene>
    <name evidence="5" type="primary">EGR_07370</name>
    <name evidence="3" type="ORF">EgrG_000588800</name>
</gene>
<sequence length="456" mass="50101">MKPELKRQTTTRQLLTRKVPARRPALSTGIQKDCARLLNDLLVSEDIIQSIYKNISSQPAVDKIIRPCSSKQRNVSNSVSIPNSSKSSSKKSTPRMIDEELSKEFPTVSDALESPIDFANLLQRIKSVAKILRDADLEFLANDAEEAASRILKTNFVHPQVAKSSRACQTPTETRSVQSSTTCDVEVGVQYSPVHAENFEKLEQNNGTLPGSTYSLNGTTSTTIQSIRTVKNSDMTSAQSTTGGNLSSQLKSLSLTLNRQQVEYEKQRLEMNQKELAFKSNLDAMVDQLRNLVTENANLRHQLASKDAQLTSLGRLVQKVTTKLSQASSTRAPNAGDLFENPAGSTVSHVSLPHHTPGSPPNLTFLRCPSRNSDLFLTPTIVPFEGLEDIDNDNITSVSAVESRRCDQTNFEGKNRSPSASSLSSLRTADMMQFRRGLAALDDQIAKLRDSLHLSG</sequence>
<dbReference type="OrthoDB" id="6260500at2759"/>
<evidence type="ECO:0000313" key="4">
    <source>
        <dbReference type="Proteomes" id="UP000492820"/>
    </source>
</evidence>
<protein>
    <submittedName>
        <fullName evidence="3 5">Uncharacterized protein</fullName>
    </submittedName>
</protein>
<evidence type="ECO:0000313" key="5">
    <source>
        <dbReference type="WBParaSite" id="EgrG_000588800"/>
    </source>
</evidence>
<reference evidence="3 4" key="1">
    <citation type="journal article" date="2013" name="Nature">
        <title>The genomes of four tapeworm species reveal adaptations to parasitism.</title>
        <authorList>
            <person name="Tsai I.J."/>
            <person name="Zarowiecki M."/>
            <person name="Holroyd N."/>
            <person name="Garciarrubio A."/>
            <person name="Sanchez-Flores A."/>
            <person name="Brooks K.L."/>
            <person name="Tracey A."/>
            <person name="Bobes R.J."/>
            <person name="Fragoso G."/>
            <person name="Sciutto E."/>
            <person name="Aslett M."/>
            <person name="Beasley H."/>
            <person name="Bennett H.M."/>
            <person name="Cai J."/>
            <person name="Camicia F."/>
            <person name="Clark R."/>
            <person name="Cucher M."/>
            <person name="De Silva N."/>
            <person name="Day T.A."/>
            <person name="Deplazes P."/>
            <person name="Estrada K."/>
            <person name="Fernandez C."/>
            <person name="Holland P.W."/>
            <person name="Hou J."/>
            <person name="Hu S."/>
            <person name="Huckvale T."/>
            <person name="Hung S.S."/>
            <person name="Kamenetzky L."/>
            <person name="Keane J.A."/>
            <person name="Kiss F."/>
            <person name="Koziol U."/>
            <person name="Lambert O."/>
            <person name="Liu K."/>
            <person name="Luo X."/>
            <person name="Luo Y."/>
            <person name="Macchiaroli N."/>
            <person name="Nichol S."/>
            <person name="Paps J."/>
            <person name="Parkinson J."/>
            <person name="Pouchkina-Stantcheva N."/>
            <person name="Riddiford N."/>
            <person name="Rosenzvit M."/>
            <person name="Salinas G."/>
            <person name="Wasmuth J.D."/>
            <person name="Zamanian M."/>
            <person name="Zheng Y."/>
            <person name="Cai X."/>
            <person name="Soberon X."/>
            <person name="Olson P.D."/>
            <person name="Laclette J.P."/>
            <person name="Brehm K."/>
            <person name="Berriman M."/>
            <person name="Garciarrubio A."/>
            <person name="Bobes R.J."/>
            <person name="Fragoso G."/>
            <person name="Sanchez-Flores A."/>
            <person name="Estrada K."/>
            <person name="Cevallos M.A."/>
            <person name="Morett E."/>
            <person name="Gonzalez V."/>
            <person name="Portillo T."/>
            <person name="Ochoa-Leyva A."/>
            <person name="Jose M.V."/>
            <person name="Sciutto E."/>
            <person name="Landa A."/>
            <person name="Jimenez L."/>
            <person name="Valdes V."/>
            <person name="Carrero J.C."/>
            <person name="Larralde C."/>
            <person name="Morales-Montor J."/>
            <person name="Limon-Lason J."/>
            <person name="Soberon X."/>
            <person name="Laclette J.P."/>
        </authorList>
    </citation>
    <scope>NUCLEOTIDE SEQUENCE [LARGE SCALE GENOMIC DNA]</scope>
</reference>